<feature type="transmembrane region" description="Helical" evidence="2">
    <location>
        <begin position="186"/>
        <end position="211"/>
    </location>
</feature>
<feature type="transmembrane region" description="Helical" evidence="2">
    <location>
        <begin position="153"/>
        <end position="174"/>
    </location>
</feature>
<keyword evidence="2" id="KW-0472">Membrane</keyword>
<evidence type="ECO:0000313" key="3">
    <source>
        <dbReference type="EMBL" id="SQB98543.1"/>
    </source>
</evidence>
<sequence length="255" mass="29426">MSSSNDILDDKIKNIIAKLCESRQFDPNEAECIIKDLKNIYQDGYRHKYSQITKIILEKSDSEEDGLAILGQNLRTLEESIQKSSTDDELNRVKYKLDKLLDHINLEILRLGDSSKNFDKLHSKSNELQDKFNNLQETSSKIEDKLNKQQTQYITILGIFASIVLAFVGGFTFSTSALSNIDKASIYRLVFVLSFIALFFGNILFALFRFLSKFNTHISDESKKWYQQPILYFNAVAVLIMMLDCIAYFLFKNCF</sequence>
<protein>
    <submittedName>
        <fullName evidence="3">Uncharacterized protein</fullName>
    </submittedName>
</protein>
<dbReference type="Proteomes" id="UP000250166">
    <property type="component" value="Unassembled WGS sequence"/>
</dbReference>
<gene>
    <name evidence="3" type="ORF">NCTC13102_01006</name>
</gene>
<keyword evidence="2" id="KW-1133">Transmembrane helix</keyword>
<evidence type="ECO:0000256" key="1">
    <source>
        <dbReference type="SAM" id="Coils"/>
    </source>
</evidence>
<evidence type="ECO:0000313" key="4">
    <source>
        <dbReference type="Proteomes" id="UP000250166"/>
    </source>
</evidence>
<dbReference type="EMBL" id="UAWL01000006">
    <property type="protein sequence ID" value="SQB98543.1"/>
    <property type="molecule type" value="Genomic_DNA"/>
</dbReference>
<dbReference type="AlphaFoldDB" id="A0A2X3BD46"/>
<reference evidence="3 4" key="1">
    <citation type="submission" date="2018-06" db="EMBL/GenBank/DDBJ databases">
        <authorList>
            <consortium name="Pathogen Informatics"/>
            <person name="Doyle S."/>
        </authorList>
    </citation>
    <scope>NUCLEOTIDE SEQUENCE [LARGE SCALE GENOMIC DNA]</scope>
    <source>
        <strain evidence="3 4">NCTC13102</strain>
    </source>
</reference>
<keyword evidence="1" id="KW-0175">Coiled coil</keyword>
<name>A0A2X3BD46_9HELI</name>
<feature type="transmembrane region" description="Helical" evidence="2">
    <location>
        <begin position="231"/>
        <end position="251"/>
    </location>
</feature>
<dbReference type="Gene3D" id="1.20.5.110">
    <property type="match status" value="1"/>
</dbReference>
<proteinExistence type="predicted"/>
<organism evidence="3 4">
    <name type="scientific">Helicobacter fennelliae</name>
    <dbReference type="NCBI Taxonomy" id="215"/>
    <lineage>
        <taxon>Bacteria</taxon>
        <taxon>Pseudomonadati</taxon>
        <taxon>Campylobacterota</taxon>
        <taxon>Epsilonproteobacteria</taxon>
        <taxon>Campylobacterales</taxon>
        <taxon>Helicobacteraceae</taxon>
        <taxon>Helicobacter</taxon>
    </lineage>
</organism>
<keyword evidence="2" id="KW-0812">Transmembrane</keyword>
<evidence type="ECO:0000256" key="2">
    <source>
        <dbReference type="SAM" id="Phobius"/>
    </source>
</evidence>
<accession>A0A2X3BD46</accession>
<feature type="coiled-coil region" evidence="1">
    <location>
        <begin position="118"/>
        <end position="152"/>
    </location>
</feature>